<dbReference type="InterPro" id="IPR001394">
    <property type="entry name" value="Peptidase_C19_UCH"/>
</dbReference>
<dbReference type="Gene3D" id="3.90.70.10">
    <property type="entry name" value="Cysteine proteinases"/>
    <property type="match status" value="1"/>
</dbReference>
<accession>A0A1Y1N9G2</accession>
<comment type="similarity">
    <text evidence="1">Belongs to the peptidase C19 family.</text>
</comment>
<dbReference type="InterPro" id="IPR028889">
    <property type="entry name" value="USP"/>
</dbReference>
<dbReference type="GO" id="GO:0004843">
    <property type="term" value="F:cysteine-type deubiquitinase activity"/>
    <property type="evidence" value="ECO:0007669"/>
    <property type="project" value="InterPro"/>
</dbReference>
<proteinExistence type="inferred from homology"/>
<feature type="region of interest" description="Disordered" evidence="2">
    <location>
        <begin position="650"/>
        <end position="681"/>
    </location>
</feature>
<feature type="domain" description="USP" evidence="3">
    <location>
        <begin position="310"/>
        <end position="612"/>
    </location>
</feature>
<dbReference type="AlphaFoldDB" id="A0A1Y1N9G2"/>
<dbReference type="InterPro" id="IPR038765">
    <property type="entry name" value="Papain-like_cys_pep_sf"/>
</dbReference>
<sequence>MAVKHKVVECVKQPQVDPRLSMLLRVLQSLHENHNLHEEDCLNVCERIVTHLGRLSIPTVPEEYVAFMAVIRRIQEILMEECRSNDMIVATLKTFYSAISSPDYTPQPTISIVLQLLNVETLPEAVKFILQSGCKEQSLEIAMKTLCNWLSKWTSTPNLGPLVFHFMEGLAAEQHIDILIEVTLTYIERLFNLLVLKDSRNSVGPVVLYMLSSMQHDPSAFHKVIPLAPTVFHCLRDEQSESSRAYLESIINIFVALMNHFPDHDVLYEKLWCAINSVSPNVNYGQQLNHNFWLTKSPLTSLTQSTLGKVGLKNLGNTCYMNSVLQALFMTRMFRNDILATTLRELMPLFGKLQVLFALLQYSRRPSLSPNDILTLARPPGFQRGHQHDSSEFLGYLLDTLHEQEKSMCAARIDDDDPAGSNSESPTIVQRSFGGRAVTISRCKTCDTQSARADSFRELQLSFPNSLGNHSVQTLLDYYLQPEKLCGDNQYHCDYCRGLTDGERVTRVEQLPARLVLTLKHFHYDPLSQRRTKLLQHVTLDSHVHIENTAYELYAAVVHVGSNLDSGHYYTYARGSEDWYKFNDCIVTPATAEELCTVRPPETPYILFYSRLDCSDPEPLPRSSLSQSLESSLKLELELEVDRRKRPIKTYDVRYRRNDEPPPPGCGGSSFIDSSSNRYVC</sequence>
<dbReference type="GO" id="GO:0005634">
    <property type="term" value="C:nucleus"/>
    <property type="evidence" value="ECO:0007669"/>
    <property type="project" value="TreeGrafter"/>
</dbReference>
<dbReference type="Pfam" id="PF21246">
    <property type="entry name" value="Usp38-like_N"/>
    <property type="match status" value="1"/>
</dbReference>
<dbReference type="PANTHER" id="PTHR24006">
    <property type="entry name" value="UBIQUITIN CARBOXYL-TERMINAL HYDROLASE"/>
    <property type="match status" value="1"/>
</dbReference>
<reference evidence="4" key="1">
    <citation type="journal article" date="2016" name="Sci. Rep.">
        <title>Molecular characterization of firefly nuptial gifts: a multi-omics approach sheds light on postcopulatory sexual selection.</title>
        <authorList>
            <person name="Al-Wathiqui N."/>
            <person name="Fallon T.R."/>
            <person name="South A."/>
            <person name="Weng J.K."/>
            <person name="Lewis S.M."/>
        </authorList>
    </citation>
    <scope>NUCLEOTIDE SEQUENCE</scope>
</reference>
<evidence type="ECO:0000256" key="1">
    <source>
        <dbReference type="ARBA" id="ARBA00009085"/>
    </source>
</evidence>
<dbReference type="PROSITE" id="PS00972">
    <property type="entry name" value="USP_1"/>
    <property type="match status" value="1"/>
</dbReference>
<dbReference type="InterPro" id="IPR018200">
    <property type="entry name" value="USP_CS"/>
</dbReference>
<dbReference type="InterPro" id="IPR050164">
    <property type="entry name" value="Peptidase_C19"/>
</dbReference>
<dbReference type="InterPro" id="IPR049407">
    <property type="entry name" value="Usp38-like_N"/>
</dbReference>
<dbReference type="PROSITE" id="PS50235">
    <property type="entry name" value="USP_3"/>
    <property type="match status" value="1"/>
</dbReference>
<dbReference type="PANTHER" id="PTHR24006:SF908">
    <property type="entry name" value="DEUBIQUITINATING APOPTOTIC INHIBITOR, ISOFORM A"/>
    <property type="match status" value="1"/>
</dbReference>
<dbReference type="Pfam" id="PF00443">
    <property type="entry name" value="UCH"/>
    <property type="match status" value="1"/>
</dbReference>
<protein>
    <recommendedName>
        <fullName evidence="3">USP domain-containing protein</fullName>
    </recommendedName>
</protein>
<name>A0A1Y1N9G2_PHOPY</name>
<evidence type="ECO:0000259" key="3">
    <source>
        <dbReference type="PROSITE" id="PS50235"/>
    </source>
</evidence>
<feature type="compositionally biased region" description="Basic and acidic residues" evidence="2">
    <location>
        <begin position="650"/>
        <end position="660"/>
    </location>
</feature>
<dbReference type="GO" id="GO:0016579">
    <property type="term" value="P:protein deubiquitination"/>
    <property type="evidence" value="ECO:0007669"/>
    <property type="project" value="InterPro"/>
</dbReference>
<dbReference type="EMBL" id="GEZM01009707">
    <property type="protein sequence ID" value="JAV94369.1"/>
    <property type="molecule type" value="Transcribed_RNA"/>
</dbReference>
<organism evidence="4">
    <name type="scientific">Photinus pyralis</name>
    <name type="common">Common eastern firefly</name>
    <name type="synonym">Lampyris pyralis</name>
    <dbReference type="NCBI Taxonomy" id="7054"/>
    <lineage>
        <taxon>Eukaryota</taxon>
        <taxon>Metazoa</taxon>
        <taxon>Ecdysozoa</taxon>
        <taxon>Arthropoda</taxon>
        <taxon>Hexapoda</taxon>
        <taxon>Insecta</taxon>
        <taxon>Pterygota</taxon>
        <taxon>Neoptera</taxon>
        <taxon>Endopterygota</taxon>
        <taxon>Coleoptera</taxon>
        <taxon>Polyphaga</taxon>
        <taxon>Elateriformia</taxon>
        <taxon>Elateroidea</taxon>
        <taxon>Lampyridae</taxon>
        <taxon>Lampyrinae</taxon>
        <taxon>Photinus</taxon>
    </lineage>
</organism>
<evidence type="ECO:0000256" key="2">
    <source>
        <dbReference type="SAM" id="MobiDB-lite"/>
    </source>
</evidence>
<feature type="compositionally biased region" description="Polar residues" evidence="2">
    <location>
        <begin position="671"/>
        <end position="681"/>
    </location>
</feature>
<evidence type="ECO:0000313" key="4">
    <source>
        <dbReference type="EMBL" id="JAV94369.1"/>
    </source>
</evidence>
<dbReference type="SUPFAM" id="SSF54001">
    <property type="entry name" value="Cysteine proteinases"/>
    <property type="match status" value="1"/>
</dbReference>
<dbReference type="GO" id="GO:0005829">
    <property type="term" value="C:cytosol"/>
    <property type="evidence" value="ECO:0007669"/>
    <property type="project" value="TreeGrafter"/>
</dbReference>